<dbReference type="PRINTS" id="PR01033">
    <property type="entry name" value="PHYTOCHROME"/>
</dbReference>
<dbReference type="Pfam" id="PF01590">
    <property type="entry name" value="GAF"/>
    <property type="match status" value="1"/>
</dbReference>
<keyword evidence="1" id="KW-0600">Photoreceptor protein</keyword>
<dbReference type="SUPFAM" id="SSF55785">
    <property type="entry name" value="PYP-like sensor domain (PAS domain)"/>
    <property type="match status" value="2"/>
</dbReference>
<dbReference type="PROSITE" id="PS50112">
    <property type="entry name" value="PAS"/>
    <property type="match status" value="1"/>
</dbReference>
<dbReference type="PANTHER" id="PTHR45138">
    <property type="entry name" value="REGULATORY COMPONENTS OF SENSORY TRANSDUCTION SYSTEM"/>
    <property type="match status" value="1"/>
</dbReference>
<dbReference type="Pfam" id="PF08446">
    <property type="entry name" value="PAS_2"/>
    <property type="match status" value="1"/>
</dbReference>
<dbReference type="NCBIfam" id="TIGR00229">
    <property type="entry name" value="sensory_box"/>
    <property type="match status" value="1"/>
</dbReference>
<proteinExistence type="predicted"/>
<dbReference type="Gene3D" id="3.30.70.270">
    <property type="match status" value="1"/>
</dbReference>
<dbReference type="InterPro" id="IPR043150">
    <property type="entry name" value="Phytochrome_PHY_sf"/>
</dbReference>
<dbReference type="RefSeq" id="WP_209862481.1">
    <property type="nucleotide sequence ID" value="NZ_JAGGLD010000003.1"/>
</dbReference>
<dbReference type="InterPro" id="IPR016132">
    <property type="entry name" value="Phyto_chromo_attachment"/>
</dbReference>
<feature type="domain" description="PAS" evidence="6">
    <location>
        <begin position="552"/>
        <end position="624"/>
    </location>
</feature>
<evidence type="ECO:0000256" key="2">
    <source>
        <dbReference type="ARBA" id="ARBA00022606"/>
    </source>
</evidence>
<dbReference type="SUPFAM" id="SSF55073">
    <property type="entry name" value="Nucleotide cyclase"/>
    <property type="match status" value="1"/>
</dbReference>
<sequence>MDQSEERNTTAADNTLNRSLLTKGEYVSGEVDLTNCDREPIHIPGTIQPHGVLLAVESDGDYCIVQCSANAEDFLRISIQELMGRPLASLLGEDQLERIMKTEFRVDPLKLHYMHIDVEVGGVATQFYGILHESEGLIVLELENAEPESGFAEFHDFEWIQSFFTKMKQAHNRYEASQMAAEQVKGILDYDRVMVYEFDEAWNGKVIGESKEEGLEPYLGHHYPASDIPKQARELYLRNWLRTIVDVNYIPVKVVPTLNPMTDQPLNLSLSILRSVSPLHIEYLKNMGVNATMTISLIHNNKLWGLITCHHYSPKYIPHRLRNLCNFLGSFFSSELYQRQQLDDYQSELHLKNLSNRLSRIFIGNTAASVIIEQVDKQQDLVLEVMNASGAALLYHGQLLLMGDTPSAVQVKDLSVWMAEQSDNLIYHTSKLSLEYAPAEAYKSKASGAVYLALSQDHENYMIWFRPEVLQIVNWAGDPAKAVIQEEDGIRLSPRKSFEKWRQVVEASSLPWKAKELRVLPDLKTIVLQQTENQLRHAEEQAQINLRVSRENEQRYLQLMELSPIAFFVITKGKVVYYNQEAAKLFSVQAEDRSSLQNIEYLDLVAEQSREHMRQLMMETERSDMQLISIEEKFKSMDDRILHLEITMAHVVSGGKKSLFAIFREREENPQLKKSYNEVTEQLQSFLQLDALTELPNQSHFEKTLDRTWHELLVDGKGSPEPSIALFMIDIDNFKLYNAVHGLQTGDLCMQWVADVIDAYSKMHEGFTARYEGGRFVLFVTGQHVAHVKELGEQIRQGVLDVQIPLNLPDIGEFVTVSLGIATLAPSTETQPTLLIKTAERALRRAKNAGKNRVIILE</sequence>
<dbReference type="Gene3D" id="3.30.450.40">
    <property type="match status" value="1"/>
</dbReference>
<dbReference type="CDD" id="cd01949">
    <property type="entry name" value="GGDEF"/>
    <property type="match status" value="1"/>
</dbReference>
<feature type="domain" description="Phytochrome chromophore attachment site" evidence="5">
    <location>
        <begin position="172"/>
        <end position="330"/>
    </location>
</feature>
<dbReference type="InterPro" id="IPR013767">
    <property type="entry name" value="PAS_fold"/>
</dbReference>
<dbReference type="Gene3D" id="3.30.450.20">
    <property type="entry name" value="PAS domain"/>
    <property type="match status" value="2"/>
</dbReference>
<evidence type="ECO:0000256" key="1">
    <source>
        <dbReference type="ARBA" id="ARBA00022543"/>
    </source>
</evidence>
<evidence type="ECO:0000259" key="5">
    <source>
        <dbReference type="PROSITE" id="PS50046"/>
    </source>
</evidence>
<dbReference type="InterPro" id="IPR013654">
    <property type="entry name" value="PAS_2"/>
</dbReference>
<evidence type="ECO:0000259" key="7">
    <source>
        <dbReference type="PROSITE" id="PS50887"/>
    </source>
</evidence>
<dbReference type="InterPro" id="IPR000160">
    <property type="entry name" value="GGDEF_dom"/>
</dbReference>
<dbReference type="InterPro" id="IPR035965">
    <property type="entry name" value="PAS-like_dom_sf"/>
</dbReference>
<keyword evidence="2" id="KW-0716">Sensory transduction</keyword>
<dbReference type="InterPro" id="IPR050469">
    <property type="entry name" value="Diguanylate_Cyclase"/>
</dbReference>
<dbReference type="SUPFAM" id="SSF55781">
    <property type="entry name" value="GAF domain-like"/>
    <property type="match status" value="2"/>
</dbReference>
<dbReference type="InterPro" id="IPR013515">
    <property type="entry name" value="Phytochrome_cen-reg"/>
</dbReference>
<comment type="caution">
    <text evidence="8">The sequence shown here is derived from an EMBL/GenBank/DDBJ whole genome shotgun (WGS) entry which is preliminary data.</text>
</comment>
<name>A0ABS4JI09_9BACL</name>
<keyword evidence="3" id="KW-0157">Chromophore</keyword>
<dbReference type="InterPro" id="IPR003018">
    <property type="entry name" value="GAF"/>
</dbReference>
<dbReference type="Pfam" id="PF00989">
    <property type="entry name" value="PAS"/>
    <property type="match status" value="1"/>
</dbReference>
<dbReference type="Proteomes" id="UP001519288">
    <property type="component" value="Unassembled WGS sequence"/>
</dbReference>
<evidence type="ECO:0000259" key="6">
    <source>
        <dbReference type="PROSITE" id="PS50112"/>
    </source>
</evidence>
<keyword evidence="4" id="KW-0675">Receptor</keyword>
<dbReference type="SMART" id="SM00091">
    <property type="entry name" value="PAS"/>
    <property type="match status" value="2"/>
</dbReference>
<accession>A0ABS4JI09</accession>
<evidence type="ECO:0000256" key="3">
    <source>
        <dbReference type="ARBA" id="ARBA00022991"/>
    </source>
</evidence>
<dbReference type="PROSITE" id="PS50887">
    <property type="entry name" value="GGDEF"/>
    <property type="match status" value="1"/>
</dbReference>
<gene>
    <name evidence="8" type="ORF">J2Z69_002393</name>
</gene>
<dbReference type="EMBL" id="JAGGLD010000003">
    <property type="protein sequence ID" value="MBP2001350.1"/>
    <property type="molecule type" value="Genomic_DNA"/>
</dbReference>
<protein>
    <submittedName>
        <fullName evidence="8">Diguanylate cyclase (GGDEF)-like protein/PAS domain S-box-containing protein</fullName>
    </submittedName>
</protein>
<evidence type="ECO:0000256" key="4">
    <source>
        <dbReference type="ARBA" id="ARBA00023170"/>
    </source>
</evidence>
<dbReference type="Pfam" id="PF00990">
    <property type="entry name" value="GGDEF"/>
    <property type="match status" value="1"/>
</dbReference>
<evidence type="ECO:0000313" key="9">
    <source>
        <dbReference type="Proteomes" id="UP001519288"/>
    </source>
</evidence>
<dbReference type="NCBIfam" id="TIGR00254">
    <property type="entry name" value="GGDEF"/>
    <property type="match status" value="1"/>
</dbReference>
<dbReference type="PROSITE" id="PS50046">
    <property type="entry name" value="PHYTOCHROME_2"/>
    <property type="match status" value="1"/>
</dbReference>
<feature type="domain" description="GGDEF" evidence="7">
    <location>
        <begin position="722"/>
        <end position="858"/>
    </location>
</feature>
<dbReference type="InterPro" id="IPR001294">
    <property type="entry name" value="Phytochrome"/>
</dbReference>
<organism evidence="8 9">
    <name type="scientific">Paenibacillus shirakamiensis</name>
    <dbReference type="NCBI Taxonomy" id="1265935"/>
    <lineage>
        <taxon>Bacteria</taxon>
        <taxon>Bacillati</taxon>
        <taxon>Bacillota</taxon>
        <taxon>Bacilli</taxon>
        <taxon>Bacillales</taxon>
        <taxon>Paenibacillaceae</taxon>
        <taxon>Paenibacillus</taxon>
    </lineage>
</organism>
<dbReference type="InterPro" id="IPR043128">
    <property type="entry name" value="Rev_trsase/Diguanyl_cyclase"/>
</dbReference>
<dbReference type="Gene3D" id="3.30.450.270">
    <property type="match status" value="1"/>
</dbReference>
<dbReference type="CDD" id="cd00130">
    <property type="entry name" value="PAS"/>
    <property type="match status" value="1"/>
</dbReference>
<dbReference type="InterPro" id="IPR029787">
    <property type="entry name" value="Nucleotide_cyclase"/>
</dbReference>
<reference evidence="8 9" key="1">
    <citation type="submission" date="2021-03" db="EMBL/GenBank/DDBJ databases">
        <title>Genomic Encyclopedia of Type Strains, Phase IV (KMG-IV): sequencing the most valuable type-strain genomes for metagenomic binning, comparative biology and taxonomic classification.</title>
        <authorList>
            <person name="Goeker M."/>
        </authorList>
    </citation>
    <scope>NUCLEOTIDE SEQUENCE [LARGE SCALE GENOMIC DNA]</scope>
    <source>
        <strain evidence="8 9">DSM 26806</strain>
    </source>
</reference>
<dbReference type="PANTHER" id="PTHR45138:SF9">
    <property type="entry name" value="DIGUANYLATE CYCLASE DGCM-RELATED"/>
    <property type="match status" value="1"/>
</dbReference>
<dbReference type="InterPro" id="IPR000014">
    <property type="entry name" value="PAS"/>
</dbReference>
<evidence type="ECO:0000313" key="8">
    <source>
        <dbReference type="EMBL" id="MBP2001350.1"/>
    </source>
</evidence>
<dbReference type="Pfam" id="PF00360">
    <property type="entry name" value="PHY"/>
    <property type="match status" value="1"/>
</dbReference>
<keyword evidence="9" id="KW-1185">Reference proteome</keyword>
<dbReference type="SMART" id="SM00267">
    <property type="entry name" value="GGDEF"/>
    <property type="match status" value="1"/>
</dbReference>
<dbReference type="InterPro" id="IPR029016">
    <property type="entry name" value="GAF-like_dom_sf"/>
</dbReference>